<dbReference type="Proteomes" id="UP000315751">
    <property type="component" value="Unassembled WGS sequence"/>
</dbReference>
<proteinExistence type="predicted"/>
<name>A0A560H2N4_9PROT</name>
<dbReference type="AlphaFoldDB" id="A0A560H2N4"/>
<evidence type="ECO:0000256" key="1">
    <source>
        <dbReference type="SAM" id="MobiDB-lite"/>
    </source>
</evidence>
<dbReference type="OrthoDB" id="7365466at2"/>
<comment type="caution">
    <text evidence="2">The sequence shown here is derived from an EMBL/GenBank/DDBJ whole genome shotgun (WGS) entry which is preliminary data.</text>
</comment>
<evidence type="ECO:0000313" key="3">
    <source>
        <dbReference type="Proteomes" id="UP000315751"/>
    </source>
</evidence>
<evidence type="ECO:0000313" key="2">
    <source>
        <dbReference type="EMBL" id="TWB40566.1"/>
    </source>
</evidence>
<reference evidence="2 3" key="1">
    <citation type="submission" date="2019-06" db="EMBL/GenBank/DDBJ databases">
        <title>Genomic Encyclopedia of Type Strains, Phase IV (KMG-V): Genome sequencing to study the core and pangenomes of soil and plant-associated prokaryotes.</title>
        <authorList>
            <person name="Whitman W."/>
        </authorList>
    </citation>
    <scope>NUCLEOTIDE SEQUENCE [LARGE SCALE GENOMIC DNA]</scope>
    <source>
        <strain evidence="2 3">BR 11622</strain>
    </source>
</reference>
<organism evidence="2 3">
    <name type="scientific">Nitrospirillum amazonense</name>
    <dbReference type="NCBI Taxonomy" id="28077"/>
    <lineage>
        <taxon>Bacteria</taxon>
        <taxon>Pseudomonadati</taxon>
        <taxon>Pseudomonadota</taxon>
        <taxon>Alphaproteobacteria</taxon>
        <taxon>Rhodospirillales</taxon>
        <taxon>Azospirillaceae</taxon>
        <taxon>Nitrospirillum</taxon>
    </lineage>
</organism>
<accession>A0A560H2N4</accession>
<protein>
    <submittedName>
        <fullName evidence="2">Uncharacterized protein</fullName>
    </submittedName>
</protein>
<dbReference type="RefSeq" id="WP_145733782.1">
    <property type="nucleotide sequence ID" value="NZ_VITR01000009.1"/>
</dbReference>
<dbReference type="EMBL" id="VITR01000009">
    <property type="protein sequence ID" value="TWB40566.1"/>
    <property type="molecule type" value="Genomic_DNA"/>
</dbReference>
<keyword evidence="3" id="KW-1185">Reference proteome</keyword>
<sequence length="104" mass="10664">MPSTAAVREDTDIIPAGGGSLEFLTTHSHGAPEGAVAGRRPPALPEPPAYVIEIDEEAVGLVTVHPQGVSFHAVDMRALALEGQVFTDAAAARAAAESAFYGRG</sequence>
<feature type="region of interest" description="Disordered" evidence="1">
    <location>
        <begin position="1"/>
        <end position="42"/>
    </location>
</feature>
<gene>
    <name evidence="2" type="ORF">FBZ90_109169</name>
</gene>